<proteinExistence type="predicted"/>
<gene>
    <name evidence="2" type="ORF">SLEP1_g57963</name>
</gene>
<dbReference type="SUPFAM" id="SSF52200">
    <property type="entry name" value="Toll/Interleukin receptor TIR domain"/>
    <property type="match status" value="1"/>
</dbReference>
<protein>
    <recommendedName>
        <fullName evidence="1">TIR domain-containing protein</fullName>
    </recommendedName>
</protein>
<keyword evidence="3" id="KW-1185">Reference proteome</keyword>
<reference evidence="2 3" key="1">
    <citation type="journal article" date="2021" name="Commun. Biol.">
        <title>The genome of Shorea leprosula (Dipterocarpaceae) highlights the ecological relevance of drought in aseasonal tropical rainforests.</title>
        <authorList>
            <person name="Ng K.K.S."/>
            <person name="Kobayashi M.J."/>
            <person name="Fawcett J.A."/>
            <person name="Hatakeyama M."/>
            <person name="Paape T."/>
            <person name="Ng C.H."/>
            <person name="Ang C.C."/>
            <person name="Tnah L.H."/>
            <person name="Lee C.T."/>
            <person name="Nishiyama T."/>
            <person name="Sese J."/>
            <person name="O'Brien M.J."/>
            <person name="Copetti D."/>
            <person name="Mohd Noor M.I."/>
            <person name="Ong R.C."/>
            <person name="Putra M."/>
            <person name="Sireger I.Z."/>
            <person name="Indrioko S."/>
            <person name="Kosugi Y."/>
            <person name="Izuno A."/>
            <person name="Isagi Y."/>
            <person name="Lee S.L."/>
            <person name="Shimizu K.K."/>
        </authorList>
    </citation>
    <scope>NUCLEOTIDE SEQUENCE [LARGE SCALE GENOMIC DNA]</scope>
    <source>
        <strain evidence="2">214</strain>
    </source>
</reference>
<dbReference type="InterPro" id="IPR000157">
    <property type="entry name" value="TIR_dom"/>
</dbReference>
<dbReference type="EMBL" id="BPVZ01000483">
    <property type="protein sequence ID" value="GKV51295.1"/>
    <property type="molecule type" value="Genomic_DNA"/>
</dbReference>
<evidence type="ECO:0000313" key="2">
    <source>
        <dbReference type="EMBL" id="GKV51295.1"/>
    </source>
</evidence>
<comment type="caution">
    <text evidence="2">The sequence shown here is derived from an EMBL/GenBank/DDBJ whole genome shotgun (WGS) entry which is preliminary data.</text>
</comment>
<sequence>MDRSQSLTKNFCNKIPRLENHGHKIEKFSKQLHHPCDVFINHRGIDTRRTISGLLHNHLYRLRLNPFLDSKNMKPGDRLFDKIDDAVRHCKVGVAVFSPHYCESYFCLHELALMMETRKRVIPIFCDMKPSQLQVKDNGSRTVTELQRFGRALEEARYTVGLPFDTLKGDWSEFLTKATDAVLKNLLEVNGIEEVEYIRIMKLMYVRNPKAYCSISRRCI</sequence>
<dbReference type="InterPro" id="IPR035897">
    <property type="entry name" value="Toll_tir_struct_dom_sf"/>
</dbReference>
<dbReference type="Gene3D" id="3.40.50.10140">
    <property type="entry name" value="Toll/interleukin-1 receptor homology (TIR) domain"/>
    <property type="match status" value="1"/>
</dbReference>
<dbReference type="PROSITE" id="PS50104">
    <property type="entry name" value="TIR"/>
    <property type="match status" value="1"/>
</dbReference>
<evidence type="ECO:0000313" key="3">
    <source>
        <dbReference type="Proteomes" id="UP001054252"/>
    </source>
</evidence>
<dbReference type="PANTHER" id="PTHR31008:SF16">
    <property type="entry name" value="TOLL-INTERLEUKIN-RESISTANCE (TIR) DOMAIN FAMILY PROTEIN"/>
    <property type="match status" value="1"/>
</dbReference>
<dbReference type="Proteomes" id="UP001054252">
    <property type="component" value="Unassembled WGS sequence"/>
</dbReference>
<evidence type="ECO:0000259" key="1">
    <source>
        <dbReference type="PROSITE" id="PS50104"/>
    </source>
</evidence>
<dbReference type="Pfam" id="PF01582">
    <property type="entry name" value="TIR"/>
    <property type="match status" value="1"/>
</dbReference>
<dbReference type="PANTHER" id="PTHR31008">
    <property type="entry name" value="COP1-INTERACTING PROTEIN-RELATED"/>
    <property type="match status" value="1"/>
</dbReference>
<dbReference type="SMART" id="SM00255">
    <property type="entry name" value="TIR"/>
    <property type="match status" value="1"/>
</dbReference>
<name>A0AAV5MN36_9ROSI</name>
<dbReference type="GO" id="GO:0007165">
    <property type="term" value="P:signal transduction"/>
    <property type="evidence" value="ECO:0007669"/>
    <property type="project" value="InterPro"/>
</dbReference>
<dbReference type="AlphaFoldDB" id="A0AAV5MN36"/>
<organism evidence="2 3">
    <name type="scientific">Rubroshorea leprosula</name>
    <dbReference type="NCBI Taxonomy" id="152421"/>
    <lineage>
        <taxon>Eukaryota</taxon>
        <taxon>Viridiplantae</taxon>
        <taxon>Streptophyta</taxon>
        <taxon>Embryophyta</taxon>
        <taxon>Tracheophyta</taxon>
        <taxon>Spermatophyta</taxon>
        <taxon>Magnoliopsida</taxon>
        <taxon>eudicotyledons</taxon>
        <taxon>Gunneridae</taxon>
        <taxon>Pentapetalae</taxon>
        <taxon>rosids</taxon>
        <taxon>malvids</taxon>
        <taxon>Malvales</taxon>
        <taxon>Dipterocarpaceae</taxon>
        <taxon>Rubroshorea</taxon>
    </lineage>
</organism>
<accession>A0AAV5MN36</accession>
<feature type="domain" description="TIR" evidence="1">
    <location>
        <begin position="34"/>
        <end position="157"/>
    </location>
</feature>